<organism evidence="2">
    <name type="scientific">bioreactor metagenome</name>
    <dbReference type="NCBI Taxonomy" id="1076179"/>
    <lineage>
        <taxon>unclassified sequences</taxon>
        <taxon>metagenomes</taxon>
        <taxon>ecological metagenomes</taxon>
    </lineage>
</organism>
<sequence>MVTHDTARAAECVSRILCLEEGSLVELEKEQLHEELSHKHKHPIIGTSIPKKEEPANASNSCI</sequence>
<accession>A0A645FP34</accession>
<feature type="region of interest" description="Disordered" evidence="1">
    <location>
        <begin position="35"/>
        <end position="63"/>
    </location>
</feature>
<dbReference type="AlphaFoldDB" id="A0A645FP34"/>
<protein>
    <submittedName>
        <fullName evidence="2">Uncharacterized protein</fullName>
    </submittedName>
</protein>
<dbReference type="EMBL" id="VSSQ01060524">
    <property type="protein sequence ID" value="MPN13953.1"/>
    <property type="molecule type" value="Genomic_DNA"/>
</dbReference>
<name>A0A645FP34_9ZZZZ</name>
<comment type="caution">
    <text evidence="2">The sequence shown here is derived from an EMBL/GenBank/DDBJ whole genome shotgun (WGS) entry which is preliminary data.</text>
</comment>
<proteinExistence type="predicted"/>
<reference evidence="2" key="1">
    <citation type="submission" date="2019-08" db="EMBL/GenBank/DDBJ databases">
        <authorList>
            <person name="Kucharzyk K."/>
            <person name="Murdoch R.W."/>
            <person name="Higgins S."/>
            <person name="Loffler F."/>
        </authorList>
    </citation>
    <scope>NUCLEOTIDE SEQUENCE</scope>
</reference>
<evidence type="ECO:0000256" key="1">
    <source>
        <dbReference type="SAM" id="MobiDB-lite"/>
    </source>
</evidence>
<gene>
    <name evidence="2" type="ORF">SDC9_161279</name>
</gene>
<evidence type="ECO:0000313" key="2">
    <source>
        <dbReference type="EMBL" id="MPN13953.1"/>
    </source>
</evidence>